<reference evidence="1 2" key="1">
    <citation type="submission" date="2016-11" db="EMBL/GenBank/DDBJ databases">
        <authorList>
            <person name="Jaros S."/>
            <person name="Januszkiewicz K."/>
            <person name="Wedrychowicz H."/>
        </authorList>
    </citation>
    <scope>NUCLEOTIDE SEQUENCE [LARGE SCALE GENOMIC DNA]</scope>
    <source>
        <strain evidence="1 2">LMG 26898</strain>
    </source>
</reference>
<dbReference type="EMBL" id="FRDA01000006">
    <property type="protein sequence ID" value="SHN04279.1"/>
    <property type="molecule type" value="Genomic_DNA"/>
</dbReference>
<proteinExistence type="predicted"/>
<gene>
    <name evidence="1" type="ORF">SAMN05216593_106149</name>
</gene>
<evidence type="ECO:0000313" key="2">
    <source>
        <dbReference type="Proteomes" id="UP000183983"/>
    </source>
</evidence>
<dbReference type="STRING" id="1190415.SAMN05216593_106149"/>
<name>A0A1M7NK92_9PSED</name>
<evidence type="ECO:0000313" key="1">
    <source>
        <dbReference type="EMBL" id="SHN04279.1"/>
    </source>
</evidence>
<accession>A0A1M7NK92</accession>
<organism evidence="1 2">
    <name type="scientific">Pseudomonas asturiensis</name>
    <dbReference type="NCBI Taxonomy" id="1190415"/>
    <lineage>
        <taxon>Bacteria</taxon>
        <taxon>Pseudomonadati</taxon>
        <taxon>Pseudomonadota</taxon>
        <taxon>Gammaproteobacteria</taxon>
        <taxon>Pseudomonadales</taxon>
        <taxon>Pseudomonadaceae</taxon>
        <taxon>Pseudomonas</taxon>
    </lineage>
</organism>
<protein>
    <submittedName>
        <fullName evidence="1">Uncharacterized protein</fullName>
    </submittedName>
</protein>
<sequence>MVSFLASAKSSPLNKKSDVFALLQTLLVQRHRPLYAARLGFCVCPRLLSELAGSLP</sequence>
<dbReference type="AlphaFoldDB" id="A0A1M7NK92"/>
<dbReference type="Proteomes" id="UP000183983">
    <property type="component" value="Unassembled WGS sequence"/>
</dbReference>